<dbReference type="EMBL" id="LUUL01000136">
    <property type="protein sequence ID" value="OAI21667.1"/>
    <property type="molecule type" value="Genomic_DNA"/>
</dbReference>
<name>A0A177NUD8_9GAMM</name>
<dbReference type="InterPro" id="IPR000847">
    <property type="entry name" value="LysR_HTH_N"/>
</dbReference>
<dbReference type="PANTHER" id="PTHR30126:SF21">
    <property type="entry name" value="TRANSCRIPTIONAL REGULATOR-RELATED"/>
    <property type="match status" value="1"/>
</dbReference>
<evidence type="ECO:0000313" key="8">
    <source>
        <dbReference type="Proteomes" id="UP000077734"/>
    </source>
</evidence>
<reference evidence="6 9" key="1">
    <citation type="submission" date="2016-03" db="EMBL/GenBank/DDBJ databases">
        <authorList>
            <person name="Ploux O."/>
        </authorList>
    </citation>
    <scope>NUCLEOTIDE SEQUENCE [LARGE SCALE GENOMIC DNA]</scope>
    <source>
        <strain evidence="6 9">R-45378</strain>
    </source>
</reference>
<dbReference type="InterPro" id="IPR036388">
    <property type="entry name" value="WH-like_DNA-bd_sf"/>
</dbReference>
<dbReference type="FunFam" id="1.10.10.10:FF:000001">
    <property type="entry name" value="LysR family transcriptional regulator"/>
    <property type="match status" value="1"/>
</dbReference>
<comment type="similarity">
    <text evidence="1">Belongs to the LysR transcriptional regulatory family.</text>
</comment>
<accession>A0A177NUD8</accession>
<protein>
    <submittedName>
        <fullName evidence="6">LysR family transcriptional regulator</fullName>
    </submittedName>
</protein>
<dbReference type="InterPro" id="IPR036390">
    <property type="entry name" value="WH_DNA-bd_sf"/>
</dbReference>
<sequence length="291" mass="32296">MDIDQIRTFLSVAANGSFLEAANRLYVTQSTVSTRIQRLEAYLGVSLFVRNRAGASLTQPGQRFLRHAKALLLTLEQARHDIGLPSRFRDSVSIGARIALCEGLLPEWIGAIRRQMPDVSIRTDIGFEEDLMRSLISGALDIGMMYTPQHSPGLLVEHIFDETLLLLSTDPDRPWPNDDYIFVDWAPGFYAQHSNAFPNLERSAQVVNIGWMALQLILAQNSGSCFLPIRLAAPLLQSGRLYPVAGSPRFTLPAYMVSGRDNDSPVQQQVLAQLRGLATAERQKDYSALGN</sequence>
<keyword evidence="4" id="KW-0804">Transcription</keyword>
<evidence type="ECO:0000313" key="9">
    <source>
        <dbReference type="Proteomes" id="UP000077857"/>
    </source>
</evidence>
<dbReference type="EMBL" id="LUUJ01000095">
    <property type="protein sequence ID" value="OAI13811.1"/>
    <property type="molecule type" value="Genomic_DNA"/>
</dbReference>
<gene>
    <name evidence="7" type="ORF">A1356_02655</name>
    <name evidence="6" type="ORF">A1507_16100</name>
</gene>
<evidence type="ECO:0000256" key="1">
    <source>
        <dbReference type="ARBA" id="ARBA00009437"/>
    </source>
</evidence>
<comment type="caution">
    <text evidence="6">The sequence shown here is derived from an EMBL/GenBank/DDBJ whole genome shotgun (WGS) entry which is preliminary data.</text>
</comment>
<dbReference type="RefSeq" id="WP_064030131.1">
    <property type="nucleotide sequence ID" value="NZ_CP023669.1"/>
</dbReference>
<dbReference type="Proteomes" id="UP000077734">
    <property type="component" value="Unassembled WGS sequence"/>
</dbReference>
<dbReference type="Pfam" id="PF03466">
    <property type="entry name" value="LysR_substrate"/>
    <property type="match status" value="1"/>
</dbReference>
<evidence type="ECO:0000313" key="6">
    <source>
        <dbReference type="EMBL" id="OAI13811.1"/>
    </source>
</evidence>
<dbReference type="PROSITE" id="PS50931">
    <property type="entry name" value="HTH_LYSR"/>
    <property type="match status" value="1"/>
</dbReference>
<dbReference type="InterPro" id="IPR005119">
    <property type="entry name" value="LysR_subst-bd"/>
</dbReference>
<organism evidence="6 9">
    <name type="scientific">Methylomonas koyamae</name>
    <dbReference type="NCBI Taxonomy" id="702114"/>
    <lineage>
        <taxon>Bacteria</taxon>
        <taxon>Pseudomonadati</taxon>
        <taxon>Pseudomonadota</taxon>
        <taxon>Gammaproteobacteria</taxon>
        <taxon>Methylococcales</taxon>
        <taxon>Methylococcaceae</taxon>
        <taxon>Methylomonas</taxon>
    </lineage>
</organism>
<dbReference type="OrthoDB" id="9786526at2"/>
<evidence type="ECO:0000259" key="5">
    <source>
        <dbReference type="PROSITE" id="PS50931"/>
    </source>
</evidence>
<proteinExistence type="inferred from homology"/>
<keyword evidence="8" id="KW-1185">Reference proteome</keyword>
<dbReference type="CDD" id="cd05466">
    <property type="entry name" value="PBP2_LTTR_substrate"/>
    <property type="match status" value="1"/>
</dbReference>
<dbReference type="AlphaFoldDB" id="A0A177NUD8"/>
<evidence type="ECO:0000256" key="2">
    <source>
        <dbReference type="ARBA" id="ARBA00023015"/>
    </source>
</evidence>
<keyword evidence="3" id="KW-0238">DNA-binding</keyword>
<dbReference type="Gene3D" id="1.10.10.10">
    <property type="entry name" value="Winged helix-like DNA-binding domain superfamily/Winged helix DNA-binding domain"/>
    <property type="match status" value="1"/>
</dbReference>
<dbReference type="SUPFAM" id="SSF53850">
    <property type="entry name" value="Periplasmic binding protein-like II"/>
    <property type="match status" value="1"/>
</dbReference>
<dbReference type="SUPFAM" id="SSF46785">
    <property type="entry name" value="Winged helix' DNA-binding domain"/>
    <property type="match status" value="1"/>
</dbReference>
<reference evidence="7 8" key="2">
    <citation type="submission" date="2016-03" db="EMBL/GenBank/DDBJ databases">
        <authorList>
            <person name="Heylen K."/>
            <person name="De Vos P."/>
            <person name="Vekeman B."/>
        </authorList>
    </citation>
    <scope>NUCLEOTIDE SEQUENCE [LARGE SCALE GENOMIC DNA]</scope>
    <source>
        <strain evidence="7 8">R-49807</strain>
    </source>
</reference>
<dbReference type="PANTHER" id="PTHR30126">
    <property type="entry name" value="HTH-TYPE TRANSCRIPTIONAL REGULATOR"/>
    <property type="match status" value="1"/>
</dbReference>
<feature type="domain" description="HTH lysR-type" evidence="5">
    <location>
        <begin position="1"/>
        <end position="58"/>
    </location>
</feature>
<evidence type="ECO:0000256" key="3">
    <source>
        <dbReference type="ARBA" id="ARBA00023125"/>
    </source>
</evidence>
<dbReference type="GO" id="GO:0000976">
    <property type="term" value="F:transcription cis-regulatory region binding"/>
    <property type="evidence" value="ECO:0007669"/>
    <property type="project" value="TreeGrafter"/>
</dbReference>
<evidence type="ECO:0000313" key="7">
    <source>
        <dbReference type="EMBL" id="OAI21667.1"/>
    </source>
</evidence>
<dbReference type="Pfam" id="PF00126">
    <property type="entry name" value="HTH_1"/>
    <property type="match status" value="1"/>
</dbReference>
<dbReference type="Proteomes" id="UP000077857">
    <property type="component" value="Unassembled WGS sequence"/>
</dbReference>
<dbReference type="Gene3D" id="3.40.190.10">
    <property type="entry name" value="Periplasmic binding protein-like II"/>
    <property type="match status" value="2"/>
</dbReference>
<keyword evidence="2" id="KW-0805">Transcription regulation</keyword>
<dbReference type="KEGG" id="mko:MKLM6_3063"/>
<evidence type="ECO:0000256" key="4">
    <source>
        <dbReference type="ARBA" id="ARBA00023163"/>
    </source>
</evidence>
<dbReference type="GO" id="GO:0003700">
    <property type="term" value="F:DNA-binding transcription factor activity"/>
    <property type="evidence" value="ECO:0007669"/>
    <property type="project" value="InterPro"/>
</dbReference>
<dbReference type="PRINTS" id="PR00039">
    <property type="entry name" value="HTHLYSR"/>
</dbReference>